<dbReference type="GO" id="GO:0003677">
    <property type="term" value="F:DNA binding"/>
    <property type="evidence" value="ECO:0007669"/>
    <property type="project" value="UniProtKB-KW"/>
</dbReference>
<protein>
    <submittedName>
        <fullName evidence="2">DNA-binding protein</fullName>
    </submittedName>
</protein>
<dbReference type="InterPro" id="IPR026365">
    <property type="entry name" value="BcepMu_gp16"/>
</dbReference>
<accession>A0A5Q3S1Q2</accession>
<comment type="caution">
    <text evidence="2">The sequence shown here is derived from an EMBL/GenBank/DDBJ whole genome shotgun (WGS) entry which is preliminary data.</text>
</comment>
<evidence type="ECO:0000313" key="2">
    <source>
        <dbReference type="EMBL" id="MRN39167.1"/>
    </source>
</evidence>
<dbReference type="RefSeq" id="WP_095501795.1">
    <property type="nucleotide sequence ID" value="NZ_CP046027.1"/>
</dbReference>
<gene>
    <name evidence="1" type="ORF">GJU80_10910</name>
    <name evidence="2" type="ORF">GJU80_11950</name>
</gene>
<dbReference type="AlphaFoldDB" id="A0A5Q3S1Q2"/>
<keyword evidence="2" id="KW-0238">DNA-binding</keyword>
<dbReference type="EMBL" id="WJXO01000002">
    <property type="protein sequence ID" value="MRN39167.1"/>
    <property type="molecule type" value="Genomic_DNA"/>
</dbReference>
<reference evidence="2" key="1">
    <citation type="journal article" name="Emerg. Infect. Dis.">
        <title>Two cases of a newly characterized neisseria species.</title>
        <authorList>
            <person name="Mustapha M."/>
            <person name="Lemos A.P.S."/>
            <person name="Harrison L.H."/>
            <person name="Vantyne D."/>
            <person name="Sacchi C.T."/>
        </authorList>
    </citation>
    <scope>NUCLEOTIDE SEQUENCE</scope>
    <source>
        <strain evidence="2">N.95.16</strain>
    </source>
</reference>
<dbReference type="Proteomes" id="UP000486297">
    <property type="component" value="Unassembled WGS sequence"/>
</dbReference>
<dbReference type="EMBL" id="WJXO01000001">
    <property type="protein sequence ID" value="MRN38968.1"/>
    <property type="molecule type" value="Genomic_DNA"/>
</dbReference>
<keyword evidence="3" id="KW-1185">Reference proteome</keyword>
<evidence type="ECO:0000313" key="3">
    <source>
        <dbReference type="Proteomes" id="UP000486297"/>
    </source>
</evidence>
<sequence>MTITIEKLKENFEKEGKTLASWARENGYKPREVYLVVGGQNKAKYGKGFEIARKLGLK</sequence>
<evidence type="ECO:0000313" key="1">
    <source>
        <dbReference type="EMBL" id="MRN38968.1"/>
    </source>
</evidence>
<proteinExistence type="predicted"/>
<dbReference type="NCBIfam" id="TIGR04111">
    <property type="entry name" value="BcepMu_gp16"/>
    <property type="match status" value="1"/>
</dbReference>
<name>A0A5Q3S1Q2_9NEIS</name>
<organism evidence="2 3">
    <name type="scientific">Neisseria brasiliensis</name>
    <dbReference type="NCBI Taxonomy" id="2666100"/>
    <lineage>
        <taxon>Bacteria</taxon>
        <taxon>Pseudomonadati</taxon>
        <taxon>Pseudomonadota</taxon>
        <taxon>Betaproteobacteria</taxon>
        <taxon>Neisseriales</taxon>
        <taxon>Neisseriaceae</taxon>
        <taxon>Neisseria</taxon>
    </lineage>
</organism>